<dbReference type="Proteomes" id="UP001057452">
    <property type="component" value="Chromosome 11"/>
</dbReference>
<accession>A0ACB9WY77</accession>
<sequence>MQLEIQRKELSSQQQYLETRESMLQEMDQRDELIKDQESQVQCLQGEQERLKRNNEEEIEQLNAVIDRLQQELANIEQKQAAEEDEDPKAESESATQGPSKEEYDEMKQRMDLATKEVNTLKSEHSKLFETYLRLKESAEALAETEKLDNLEGELEDALREKTAGFLVMQAQVHALQQSATCRVEELDLRIQELQVLVDEKDNELSRCRLLLEQTQSHADGLQRRSSNLEDGLREKLASVLDTQASLQQQQQSQASKENQEKQRHAEVKPDVETHVYDFGDFSIPKMDFSGLSQARAAPTGKVFHLTQRLWELEVGLSGMQKDQELQKQLLSSSEEEVMEYERRLAVLMDLLRQMKTKTPQRTTPAGKASTAVEQLAAGSELLQELQEVRDEASATREQLSSFKESCSRLQEELRDKTVTIERLQDQLQKVSSGSCKETKGSDLHQELMEAQSEAAATKEELNSSRESLEKLQELLQEREMTIAQLKGELFEVQADEERATMTELLQEVRDDAATTKEELCRCRQHNDNLQEEIQAREVSFSKLKEELQGLRTNVDTTKEELSRYRQHNERLQEELQAREVTFSKLKVELQEARTALMKAAVSGPPSTSPSPSPSPQPASAASSSSATQPKRKGGKQPAGRGSCAKEKTSLSRKNSAPSSQHPSNKSHSARLNSSSEQRHAAVTHSSTQTEPLQMSDLGPDIESATKEEMEEVIEDFQEKIGQMQELHAAEILDMEARHISESEGLRRDTQALEDECKALKAVIDKLRSREAPTSRQDRPTTRFKDGYTSDSSSDYSQRTGFDFPNLQQEFRATPEGARREADDHLPDRIKTLLREVHQEGMQVLSLSELPLTEGDPDGQFSVPSWVKERDALMATVESLKGLITQMQTHRGTQTSGGADWRAELLDAVQQVFMRERSVLKSALYSQLDLLDTSDAIIHLNQLERRLAEQDSMHREAMGSLHTSERSSLISEIHQLRIQLERLHQGQQGAQPLGGERSLKEQREGGGADGSAEADRLLEEELKTELSQTKLELETTLKAQHKHLRELDALRAEVSQKAVEVEALSDQLTEERKRSRDAQWAMEKETCRTGRDEERKREELEDLQLALGEQKSCVAQLTLTLDQQRQASSRLSQQGEQETLSLQRRLQELQVQLETERAKALEISTALGRERELRAGVSSDGGPSSGQRVDESKKGLSEEGSLLERLQRELDDKHAKVVQLLSQVEAQKLEVVRKEEELNLGSQRLRRDQEALLEARAQLERLEVRMSETQEQLEGETERRKGLEEEKEKLEERLHQSGEQRGGREGSAPLQGDGQSQAAGESTDRTKDWVFQQKSGNGQSATSTTAPHTGASPATRSSGPHHGPWRTADKIFGKLHLISSKIRGMANKTTGRLTAEVDSEELSWVQSNVDEVITMLQQSPGLPSIPESVSLPAGGSSSSSSSSSSLTERLLRQNAELTGFVSRLTEEKNDLRNHTLRLEEELRRYRQAGLGPDESSSSRRGGSKSDSAGLILSQEREVWTREKLRLEKALILAQAQVARLRGEMRSDALREITGPESDNAALKRMYGKYLRSESFRKALIYQKKYLLLLLGGFQECEEATLSLLSRMGGRPALPSLDPSSQRRRGLMRFRSAVRVSIALSRMRFLVKRWHRATGMISTTSSSVNKNGTRQILGTEARDSPYLHPGSVEMYREQGSGGGSGGVSSGRGRSGRESPRSAVSSTQQRIHMAGDHGALTCSHLQSYDPDRALTDYISRLEALQRRLGSVTSGASSYAQLHFGLRR</sequence>
<gene>
    <name evidence="1" type="ORF">KUCAC02_011732</name>
</gene>
<proteinExistence type="predicted"/>
<comment type="caution">
    <text evidence="1">The sequence shown here is derived from an EMBL/GenBank/DDBJ whole genome shotgun (WGS) entry which is preliminary data.</text>
</comment>
<evidence type="ECO:0000313" key="2">
    <source>
        <dbReference type="Proteomes" id="UP001057452"/>
    </source>
</evidence>
<keyword evidence="2" id="KW-1185">Reference proteome</keyword>
<reference evidence="1" key="1">
    <citation type="submission" date="2022-05" db="EMBL/GenBank/DDBJ databases">
        <title>Chromosome-level genome of Chaenocephalus aceratus.</title>
        <authorList>
            <person name="Park H."/>
        </authorList>
    </citation>
    <scope>NUCLEOTIDE SEQUENCE</scope>
    <source>
        <strain evidence="1">KU_202001</strain>
    </source>
</reference>
<name>A0ACB9WY77_CHAAC</name>
<evidence type="ECO:0000313" key="1">
    <source>
        <dbReference type="EMBL" id="KAI4818390.1"/>
    </source>
</evidence>
<protein>
    <submittedName>
        <fullName evidence="1">Uncharacterized protein</fullName>
    </submittedName>
</protein>
<dbReference type="EMBL" id="CM043795">
    <property type="protein sequence ID" value="KAI4818390.1"/>
    <property type="molecule type" value="Genomic_DNA"/>
</dbReference>
<organism evidence="1 2">
    <name type="scientific">Chaenocephalus aceratus</name>
    <name type="common">Blackfin icefish</name>
    <name type="synonym">Chaenichthys aceratus</name>
    <dbReference type="NCBI Taxonomy" id="36190"/>
    <lineage>
        <taxon>Eukaryota</taxon>
        <taxon>Metazoa</taxon>
        <taxon>Chordata</taxon>
        <taxon>Craniata</taxon>
        <taxon>Vertebrata</taxon>
        <taxon>Euteleostomi</taxon>
        <taxon>Actinopterygii</taxon>
        <taxon>Neopterygii</taxon>
        <taxon>Teleostei</taxon>
        <taxon>Neoteleostei</taxon>
        <taxon>Acanthomorphata</taxon>
        <taxon>Eupercaria</taxon>
        <taxon>Perciformes</taxon>
        <taxon>Notothenioidei</taxon>
        <taxon>Channichthyidae</taxon>
        <taxon>Chaenocephalus</taxon>
    </lineage>
</organism>